<dbReference type="EMBL" id="CDMY01000844">
    <property type="protein sequence ID" value="CEM35153.1"/>
    <property type="molecule type" value="Genomic_DNA"/>
</dbReference>
<feature type="region of interest" description="Disordered" evidence="1">
    <location>
        <begin position="363"/>
        <end position="415"/>
    </location>
</feature>
<dbReference type="AlphaFoldDB" id="A0A0G4GW42"/>
<gene>
    <name evidence="2" type="ORF">Vbra_3395</name>
</gene>
<evidence type="ECO:0000256" key="1">
    <source>
        <dbReference type="SAM" id="MobiDB-lite"/>
    </source>
</evidence>
<evidence type="ECO:0000313" key="2">
    <source>
        <dbReference type="EMBL" id="CEM35153.1"/>
    </source>
</evidence>
<evidence type="ECO:0000313" key="3">
    <source>
        <dbReference type="Proteomes" id="UP000041254"/>
    </source>
</evidence>
<feature type="region of interest" description="Disordered" evidence="1">
    <location>
        <begin position="275"/>
        <end position="322"/>
    </location>
</feature>
<organism evidence="2 3">
    <name type="scientific">Vitrella brassicaformis (strain CCMP3155)</name>
    <dbReference type="NCBI Taxonomy" id="1169540"/>
    <lineage>
        <taxon>Eukaryota</taxon>
        <taxon>Sar</taxon>
        <taxon>Alveolata</taxon>
        <taxon>Colpodellida</taxon>
        <taxon>Vitrellaceae</taxon>
        <taxon>Vitrella</taxon>
    </lineage>
</organism>
<feature type="compositionally biased region" description="Acidic residues" evidence="1">
    <location>
        <begin position="231"/>
        <end position="240"/>
    </location>
</feature>
<feature type="compositionally biased region" description="Low complexity" evidence="1">
    <location>
        <begin position="158"/>
        <end position="171"/>
    </location>
</feature>
<dbReference type="InParanoid" id="A0A0G4GW42"/>
<reference evidence="2 3" key="1">
    <citation type="submission" date="2014-11" db="EMBL/GenBank/DDBJ databases">
        <authorList>
            <person name="Zhu J."/>
            <person name="Qi W."/>
            <person name="Song R."/>
        </authorList>
    </citation>
    <scope>NUCLEOTIDE SEQUENCE [LARGE SCALE GENOMIC DNA]</scope>
</reference>
<protein>
    <submittedName>
        <fullName evidence="2">Uncharacterized protein</fullName>
    </submittedName>
</protein>
<keyword evidence="3" id="KW-1185">Reference proteome</keyword>
<proteinExistence type="predicted"/>
<feature type="compositionally biased region" description="Basic and acidic residues" evidence="1">
    <location>
        <begin position="280"/>
        <end position="300"/>
    </location>
</feature>
<feature type="compositionally biased region" description="Polar residues" evidence="1">
    <location>
        <begin position="175"/>
        <end position="187"/>
    </location>
</feature>
<sequence length="415" mass="45450">MKRGVCSARRNTEVVALRHQIQELQKDNRDKSTQIAGLVASAGRMRAENSSDVLNLRSLLKESQRHNDASLRSMRMAENKRESLKRILEEEIAASRLKVCSLETELAKVVAERDDALCHIQRLNETVRALQTAYDELCGRFRAMKEDRSALYEELKCPSRPSTSSVSNVSRSLRHATQSVPKPTSLLQRIRGHHTNPASPTPPTPTSCKPVIRSGRGALDDMPTVDTEAPHEEETDDLEGDNATNAIKSSYESPSAKTPGCFAISSLKARVQLSGRSCRSKQERAYTHHQQRDRQERRSGPENVIKSTEGRPQNAPSSLAADARSLAASKTFQQTDTALQQRLTATFLASQGTTLPSLAALVADPMPKKAEQKPPSSRRLPPGVGRIDDTPSPEVQPSAKAPGDAWPGTANETGV</sequence>
<feature type="non-terminal residue" evidence="2">
    <location>
        <position position="415"/>
    </location>
</feature>
<dbReference type="Proteomes" id="UP000041254">
    <property type="component" value="Unassembled WGS sequence"/>
</dbReference>
<accession>A0A0G4GW42</accession>
<name>A0A0G4GW42_VITBC</name>
<feature type="region of interest" description="Disordered" evidence="1">
    <location>
        <begin position="158"/>
        <end position="242"/>
    </location>
</feature>